<dbReference type="Proteomes" id="UP001385951">
    <property type="component" value="Unassembled WGS sequence"/>
</dbReference>
<proteinExistence type="predicted"/>
<dbReference type="EMBL" id="JASBNA010000036">
    <property type="protein sequence ID" value="KAK7682397.1"/>
    <property type="molecule type" value="Genomic_DNA"/>
</dbReference>
<feature type="region of interest" description="Disordered" evidence="1">
    <location>
        <begin position="142"/>
        <end position="211"/>
    </location>
</feature>
<feature type="compositionally biased region" description="Basic and acidic residues" evidence="1">
    <location>
        <begin position="142"/>
        <end position="183"/>
    </location>
</feature>
<reference evidence="2 3" key="1">
    <citation type="submission" date="2022-09" db="EMBL/GenBank/DDBJ databases">
        <authorList>
            <person name="Palmer J.M."/>
        </authorList>
    </citation>
    <scope>NUCLEOTIDE SEQUENCE [LARGE SCALE GENOMIC DNA]</scope>
    <source>
        <strain evidence="2 3">DSM 7382</strain>
    </source>
</reference>
<gene>
    <name evidence="2" type="ORF">QCA50_014602</name>
</gene>
<protein>
    <submittedName>
        <fullName evidence="2">Uncharacterized protein</fullName>
    </submittedName>
</protein>
<keyword evidence="3" id="KW-1185">Reference proteome</keyword>
<feature type="region of interest" description="Disordered" evidence="1">
    <location>
        <begin position="1"/>
        <end position="90"/>
    </location>
</feature>
<evidence type="ECO:0000256" key="1">
    <source>
        <dbReference type="SAM" id="MobiDB-lite"/>
    </source>
</evidence>
<comment type="caution">
    <text evidence="2">The sequence shown here is derived from an EMBL/GenBank/DDBJ whole genome shotgun (WGS) entry which is preliminary data.</text>
</comment>
<feature type="compositionally biased region" description="Basic and acidic residues" evidence="1">
    <location>
        <begin position="63"/>
        <end position="72"/>
    </location>
</feature>
<evidence type="ECO:0000313" key="2">
    <source>
        <dbReference type="EMBL" id="KAK7682397.1"/>
    </source>
</evidence>
<evidence type="ECO:0000313" key="3">
    <source>
        <dbReference type="Proteomes" id="UP001385951"/>
    </source>
</evidence>
<sequence length="251" mass="27884">MLDSVVTPTIPDFKTRMPAGASGGDVSMDTSPGNEPSGAVPDTPDFFSWLRTEWRPKPPLKSPDQDKPRYSSRELNTSLRDGGSIDNMPTTECKFVPEVSGSQWHTTKVQRVYASADEECKFVEEVALERFDSMEAFEEAKEEHRVLDERQGKRTEGGSVNTKKDRGRNTEGERRHTFIDFEKSGASSRSSSFRRLDVGDSIPSPDTEHGRSLGLARCSYSSSFVLSGRNFSCALVIGCSLLEQLRYCAAH</sequence>
<organism evidence="2 3">
    <name type="scientific">Cerrena zonata</name>
    <dbReference type="NCBI Taxonomy" id="2478898"/>
    <lineage>
        <taxon>Eukaryota</taxon>
        <taxon>Fungi</taxon>
        <taxon>Dikarya</taxon>
        <taxon>Basidiomycota</taxon>
        <taxon>Agaricomycotina</taxon>
        <taxon>Agaricomycetes</taxon>
        <taxon>Polyporales</taxon>
        <taxon>Cerrenaceae</taxon>
        <taxon>Cerrena</taxon>
    </lineage>
</organism>
<dbReference type="AlphaFoldDB" id="A0AAW0FSW7"/>
<accession>A0AAW0FSW7</accession>
<name>A0AAW0FSW7_9APHY</name>